<feature type="transmembrane region" description="Helical" evidence="1">
    <location>
        <begin position="66"/>
        <end position="84"/>
    </location>
</feature>
<evidence type="ECO:0000313" key="2">
    <source>
        <dbReference type="EMBL" id="NPE14321.1"/>
    </source>
</evidence>
<reference evidence="2 3" key="1">
    <citation type="submission" date="2020-05" db="EMBL/GenBank/DDBJ databases">
        <title>Distinct polysaccharide utilization as determinants for interspecies competition between intestinal Prevotella spp.</title>
        <authorList>
            <person name="Galvez E.J.C."/>
            <person name="Iljazovic A."/>
            <person name="Strowig T."/>
        </authorList>
    </citation>
    <scope>NUCLEOTIDE SEQUENCE [LARGE SCALE GENOMIC DNA]</scope>
    <source>
        <strain evidence="2 3">PROD</strain>
    </source>
</reference>
<sequence>MDTLEWKYYLVKCEVLAIIILAPLFGAYYLSQTSGYFDFYPISYNISEKLLSKDFFISVSGGMHMYDWYLIVMTSVILCVAISLHKDKIPVINKIFAKNDSDTGTLALYQPKTKQGHGTLKTSLIVFPIGIPVFTFIGCLVCRIIYIIIFSVNNIYISEPYIQDATIQALMVSDYKEDQTGKTEQEYNVIQAITYIDGKQYRCETKLKASKSPTCEYGHFPRIGDTQIMYNNSPEDCEICRFLNLAQLNRPGDTIQLKICKGVLGIPVVKSFSMKTKNTPDEYDFLPTSRYQD</sequence>
<proteinExistence type="predicted"/>
<keyword evidence="1" id="KW-0812">Transmembrane</keyword>
<dbReference type="Proteomes" id="UP001193734">
    <property type="component" value="Unassembled WGS sequence"/>
</dbReference>
<keyword evidence="1" id="KW-1133">Transmembrane helix</keyword>
<name>A0ABX2AUR8_9BACT</name>
<evidence type="ECO:0000313" key="3">
    <source>
        <dbReference type="Proteomes" id="UP001193734"/>
    </source>
</evidence>
<dbReference type="EMBL" id="JABKKE010000012">
    <property type="protein sequence ID" value="NPE14321.1"/>
    <property type="molecule type" value="Genomic_DNA"/>
</dbReference>
<dbReference type="GeneID" id="82157761"/>
<comment type="caution">
    <text evidence="2">The sequence shown here is derived from an EMBL/GenBank/DDBJ whole genome shotgun (WGS) entry which is preliminary data.</text>
</comment>
<keyword evidence="1" id="KW-0472">Membrane</keyword>
<keyword evidence="3" id="KW-1185">Reference proteome</keyword>
<accession>A0ABX2AUR8</accession>
<gene>
    <name evidence="2" type="ORF">HPS55_08280</name>
</gene>
<dbReference type="RefSeq" id="WP_172177369.1">
    <property type="nucleotide sequence ID" value="NZ_CASGIA010000010.1"/>
</dbReference>
<evidence type="ECO:0000256" key="1">
    <source>
        <dbReference type="SAM" id="Phobius"/>
    </source>
</evidence>
<feature type="transmembrane region" description="Helical" evidence="1">
    <location>
        <begin position="9"/>
        <end position="30"/>
    </location>
</feature>
<organism evidence="2 3">
    <name type="scientific">Xylanibacter rodentium</name>
    <dbReference type="NCBI Taxonomy" id="2736289"/>
    <lineage>
        <taxon>Bacteria</taxon>
        <taxon>Pseudomonadati</taxon>
        <taxon>Bacteroidota</taxon>
        <taxon>Bacteroidia</taxon>
        <taxon>Bacteroidales</taxon>
        <taxon>Prevotellaceae</taxon>
        <taxon>Xylanibacter</taxon>
    </lineage>
</organism>
<protein>
    <submittedName>
        <fullName evidence="2">Uncharacterized protein</fullName>
    </submittedName>
</protein>
<feature type="transmembrane region" description="Helical" evidence="1">
    <location>
        <begin position="124"/>
        <end position="149"/>
    </location>
</feature>